<dbReference type="InterPro" id="IPR013320">
    <property type="entry name" value="ConA-like_dom_sf"/>
</dbReference>
<feature type="compositionally biased region" description="Basic and acidic residues" evidence="1">
    <location>
        <begin position="230"/>
        <end position="240"/>
    </location>
</feature>
<evidence type="ECO:0000313" key="6">
    <source>
        <dbReference type="Proteomes" id="UP000659654"/>
    </source>
</evidence>
<dbReference type="EMBL" id="CAJFDI010000001">
    <property type="protein sequence ID" value="CAD5208360.1"/>
    <property type="molecule type" value="Genomic_DNA"/>
</dbReference>
<reference evidence="7" key="1">
    <citation type="submission" date="2016-11" db="UniProtKB">
        <authorList>
            <consortium name="WormBaseParasite"/>
        </authorList>
    </citation>
    <scope>IDENTIFICATION</scope>
</reference>
<organism evidence="5 7">
    <name type="scientific">Bursaphelenchus xylophilus</name>
    <name type="common">Pinewood nematode worm</name>
    <name type="synonym">Aphelenchoides xylophilus</name>
    <dbReference type="NCBI Taxonomy" id="6326"/>
    <lineage>
        <taxon>Eukaryota</taxon>
        <taxon>Metazoa</taxon>
        <taxon>Ecdysozoa</taxon>
        <taxon>Nematoda</taxon>
        <taxon>Chromadorea</taxon>
        <taxon>Rhabditida</taxon>
        <taxon>Tylenchina</taxon>
        <taxon>Tylenchomorpha</taxon>
        <taxon>Aphelenchoidea</taxon>
        <taxon>Aphelenchoididae</taxon>
        <taxon>Bursaphelenchus</taxon>
    </lineage>
</organism>
<keyword evidence="6" id="KW-1185">Reference proteome</keyword>
<evidence type="ECO:0000313" key="3">
    <source>
        <dbReference type="EMBL" id="CAD5208360.1"/>
    </source>
</evidence>
<feature type="region of interest" description="Disordered" evidence="1">
    <location>
        <begin position="782"/>
        <end position="802"/>
    </location>
</feature>
<feature type="region of interest" description="Disordered" evidence="1">
    <location>
        <begin position="221"/>
        <end position="241"/>
    </location>
</feature>
<dbReference type="Proteomes" id="UP000659654">
    <property type="component" value="Unassembled WGS sequence"/>
</dbReference>
<dbReference type="SUPFAM" id="SSF49899">
    <property type="entry name" value="Concanavalin A-like lectins/glucanases"/>
    <property type="match status" value="1"/>
</dbReference>
<reference evidence="4" key="2">
    <citation type="submission" date="2020-08" db="EMBL/GenBank/DDBJ databases">
        <authorList>
            <person name="Kikuchi T."/>
        </authorList>
    </citation>
    <scope>NUCLEOTIDE SEQUENCE</scope>
    <source>
        <strain evidence="3">Ka4C1</strain>
    </source>
</reference>
<evidence type="ECO:0000313" key="4">
    <source>
        <dbReference type="EMBL" id="CAG9081183.1"/>
    </source>
</evidence>
<evidence type="ECO:0000256" key="1">
    <source>
        <dbReference type="SAM" id="MobiDB-lite"/>
    </source>
</evidence>
<dbReference type="PROSITE" id="PS50060">
    <property type="entry name" value="MAM_2"/>
    <property type="match status" value="1"/>
</dbReference>
<dbReference type="SMR" id="A0A1I7S1P3"/>
<evidence type="ECO:0000259" key="2">
    <source>
        <dbReference type="PROSITE" id="PS50060"/>
    </source>
</evidence>
<evidence type="ECO:0000313" key="5">
    <source>
        <dbReference type="Proteomes" id="UP000095284"/>
    </source>
</evidence>
<proteinExistence type="predicted"/>
<dbReference type="EMBL" id="CAJFCV020000001">
    <property type="protein sequence ID" value="CAG9081183.1"/>
    <property type="molecule type" value="Genomic_DNA"/>
</dbReference>
<name>A0A1I7S1P3_BURXY</name>
<dbReference type="WBParaSite" id="BXY_0692100.1">
    <property type="protein sequence ID" value="BXY_0692100.1"/>
    <property type="gene ID" value="BXY_0692100"/>
</dbReference>
<dbReference type="Proteomes" id="UP000582659">
    <property type="component" value="Unassembled WGS sequence"/>
</dbReference>
<dbReference type="Proteomes" id="UP000095284">
    <property type="component" value="Unplaced"/>
</dbReference>
<gene>
    <name evidence="3" type="ORF">BXYJ_LOCUS596</name>
</gene>
<dbReference type="OrthoDB" id="5807587at2759"/>
<dbReference type="Pfam" id="PF00629">
    <property type="entry name" value="MAM"/>
    <property type="match status" value="1"/>
</dbReference>
<evidence type="ECO:0000313" key="7">
    <source>
        <dbReference type="WBParaSite" id="BXY_0692100.1"/>
    </source>
</evidence>
<dbReference type="AlphaFoldDB" id="A0A1I7S1P3"/>
<protein>
    <submittedName>
        <fullName evidence="3">(pine wood nematode) hypothetical protein</fullName>
    </submittedName>
    <submittedName>
        <fullName evidence="7">MAM domain-containing protein</fullName>
    </submittedName>
</protein>
<sequence>MCGWKPNEEGSQIWHTGSTVFVDSAHSIIKPGKSNDRFAFVQGQYGSSEGELISPILRTAPGMTNQLRFSYWKSAFEPILDICLKYIAEDRLECIDAIVGGGEEKWVKRTLDLPSSSEPFSVVFRARGIHSKEDLIGLDDVRLALPEDEDKIPETNELEGFEPKYNKDQKDVPTNVLTSNVKKPLLTSKAVSDNFGREAAERPIGINSFEMRRAQPVIRPNKNPFEMDEEKLPLQDEDKPIQLSERSFPANDKHENSISSHFPDFPSLDSIHRDEDHHLPEKNSKLVDDTFSCKAVKCSFLETTCFWSLDGKWRNGDGSVALEQKGQEKMVSGVFRIPPGQYFIDFDVWMSDDTELKVVQVTEEIGEEVQFQRQGGASDKWHTYRAPIHGSTLPIRVEFHANLPNKGFLTLSNTRLVDPSGEEIGCDTLGMANTKAKKEKTKGSDVTNRDGMVVTKATVAPMFPTFPPPLFGNPFLFPTIGVPFHPLPPPAPLMAPPPFNQPGFGQFGGFNNLNGVDAAIHQPAPQISKLDGITPITPMKDSTMRLTAVQQLKESQQFPGFSFPTLPPMPALGVPNMPTLFPPIQLPRTEPMKSTPKISFVDATSSDLTTETSTDLDLVTKPTKVFSRPKTVQSVQRTWESPQMDSIQSQNHIIQDHQRDEILGHFIKDSMLNPSTVSHLKHMASLYGFDSNALSDPKQLARLRSALGPEFLNRLPDLMKLKSRGVVDESTNDENEIENKIRPIRPINVNKNEFEKVMKQLDQTSQIEASPLLQKLLKSLGGSSSAPDPFGSAINESQRKLV</sequence>
<dbReference type="GO" id="GO:0016020">
    <property type="term" value="C:membrane"/>
    <property type="evidence" value="ECO:0007669"/>
    <property type="project" value="InterPro"/>
</dbReference>
<dbReference type="InterPro" id="IPR000998">
    <property type="entry name" value="MAM_dom"/>
</dbReference>
<dbReference type="Gene3D" id="2.60.120.200">
    <property type="match status" value="1"/>
</dbReference>
<feature type="domain" description="MAM" evidence="2">
    <location>
        <begin position="1"/>
        <end position="144"/>
    </location>
</feature>
<accession>A0A1I7S1P3</accession>